<dbReference type="GO" id="GO:0000902">
    <property type="term" value="P:cell morphogenesis"/>
    <property type="evidence" value="ECO:0007669"/>
    <property type="project" value="TreeGrafter"/>
</dbReference>
<keyword evidence="11" id="KW-0479">Metal-binding</keyword>
<dbReference type="RefSeq" id="XP_032820309.1">
    <property type="nucleotide sequence ID" value="XM_032964418.1"/>
</dbReference>
<evidence type="ECO:0000256" key="1">
    <source>
        <dbReference type="ARBA" id="ARBA00004135"/>
    </source>
</evidence>
<evidence type="ECO:0000256" key="2">
    <source>
        <dbReference type="ARBA" id="ARBA00004241"/>
    </source>
</evidence>
<dbReference type="PROSITE" id="PS00232">
    <property type="entry name" value="CADHERIN_1"/>
    <property type="match status" value="1"/>
</dbReference>
<evidence type="ECO:0000256" key="20">
    <source>
        <dbReference type="PROSITE-ProRule" id="PRU00043"/>
    </source>
</evidence>
<feature type="chain" id="PRO_5042511520" evidence="25">
    <location>
        <begin position="20"/>
        <end position="904"/>
    </location>
</feature>
<dbReference type="GO" id="GO:0045296">
    <property type="term" value="F:cadherin binding"/>
    <property type="evidence" value="ECO:0007669"/>
    <property type="project" value="TreeGrafter"/>
</dbReference>
<dbReference type="GO" id="GO:0005912">
    <property type="term" value="C:adherens junction"/>
    <property type="evidence" value="ECO:0007669"/>
    <property type="project" value="UniProtKB-SubCell"/>
</dbReference>
<dbReference type="GO" id="GO:0014704">
    <property type="term" value="C:intercalated disc"/>
    <property type="evidence" value="ECO:0007669"/>
    <property type="project" value="TreeGrafter"/>
</dbReference>
<evidence type="ECO:0000256" key="17">
    <source>
        <dbReference type="ARBA" id="ARBA00022989"/>
    </source>
</evidence>
<organism evidence="27 28">
    <name type="scientific">Petromyzon marinus</name>
    <name type="common">Sea lamprey</name>
    <dbReference type="NCBI Taxonomy" id="7757"/>
    <lineage>
        <taxon>Eukaryota</taxon>
        <taxon>Metazoa</taxon>
        <taxon>Chordata</taxon>
        <taxon>Craniata</taxon>
        <taxon>Vertebrata</taxon>
        <taxon>Cyclostomata</taxon>
        <taxon>Hyperoartia</taxon>
        <taxon>Petromyzontiformes</taxon>
        <taxon>Petromyzontidae</taxon>
        <taxon>Petromyzon</taxon>
    </lineage>
</organism>
<evidence type="ECO:0000256" key="22">
    <source>
        <dbReference type="RuleBase" id="RU004357"/>
    </source>
</evidence>
<evidence type="ECO:0000313" key="28">
    <source>
        <dbReference type="RefSeq" id="XP_032820309.1"/>
    </source>
</evidence>
<dbReference type="Pfam" id="PF01049">
    <property type="entry name" value="CADH_Y-type_LIR"/>
    <property type="match status" value="1"/>
</dbReference>
<dbReference type="GO" id="GO:0045177">
    <property type="term" value="C:apical part of cell"/>
    <property type="evidence" value="ECO:0007669"/>
    <property type="project" value="TreeGrafter"/>
</dbReference>
<evidence type="ECO:0000256" key="6">
    <source>
        <dbReference type="ARBA" id="ARBA00004568"/>
    </source>
</evidence>
<feature type="compositionally biased region" description="Basic and acidic residues" evidence="23">
    <location>
        <begin position="612"/>
        <end position="636"/>
    </location>
</feature>
<dbReference type="AlphaFoldDB" id="A0AAJ7X3M8"/>
<dbReference type="FunFam" id="2.60.40.60:FF:000019">
    <property type="entry name" value="Cadherin 2"/>
    <property type="match status" value="1"/>
</dbReference>
<evidence type="ECO:0000256" key="4">
    <source>
        <dbReference type="ARBA" id="ARBA00004496"/>
    </source>
</evidence>
<evidence type="ECO:0000256" key="21">
    <source>
        <dbReference type="RuleBase" id="RU003318"/>
    </source>
</evidence>
<evidence type="ECO:0000256" key="25">
    <source>
        <dbReference type="SAM" id="SignalP"/>
    </source>
</evidence>
<dbReference type="KEGG" id="pmrn:116948089"/>
<feature type="domain" description="Cadherin" evidence="26">
    <location>
        <begin position="311"/>
        <end position="426"/>
    </location>
</feature>
<dbReference type="InterPro" id="IPR039808">
    <property type="entry name" value="Cadherin"/>
</dbReference>
<feature type="domain" description="Cadherin" evidence="26">
    <location>
        <begin position="427"/>
        <end position="538"/>
    </location>
</feature>
<evidence type="ECO:0000256" key="13">
    <source>
        <dbReference type="ARBA" id="ARBA00022737"/>
    </source>
</evidence>
<proteinExistence type="predicted"/>
<keyword evidence="10 21" id="KW-0812">Transmembrane</keyword>
<dbReference type="GO" id="GO:0030057">
    <property type="term" value="C:desmosome"/>
    <property type="evidence" value="ECO:0007669"/>
    <property type="project" value="UniProtKB-SubCell"/>
</dbReference>
<dbReference type="GO" id="GO:0007043">
    <property type="term" value="P:cell-cell junction assembly"/>
    <property type="evidence" value="ECO:0007669"/>
    <property type="project" value="TreeGrafter"/>
</dbReference>
<dbReference type="SMART" id="SM00112">
    <property type="entry name" value="CA"/>
    <property type="match status" value="4"/>
</dbReference>
<evidence type="ECO:0000256" key="7">
    <source>
        <dbReference type="ARBA" id="ARBA00022475"/>
    </source>
</evidence>
<dbReference type="GO" id="GO:0014069">
    <property type="term" value="C:postsynaptic density"/>
    <property type="evidence" value="ECO:0007669"/>
    <property type="project" value="TreeGrafter"/>
</dbReference>
<evidence type="ECO:0000256" key="9">
    <source>
        <dbReference type="ARBA" id="ARBA00022685"/>
    </source>
</evidence>
<dbReference type="Gene3D" id="4.10.900.10">
    <property type="entry name" value="TCF3-CBD (Catenin binding domain)"/>
    <property type="match status" value="1"/>
</dbReference>
<comment type="subcellular location">
    <subcellularLocation>
        <location evidence="5">Cell junction</location>
        <location evidence="5">Adherens junction</location>
    </subcellularLocation>
    <subcellularLocation>
        <location evidence="6">Cell junction</location>
        <location evidence="6">Desmosome</location>
    </subcellularLocation>
    <subcellularLocation>
        <location evidence="1">Cell membrane</location>
        <location evidence="1">Sarcolemma</location>
    </subcellularLocation>
    <subcellularLocation>
        <location evidence="3 21">Cell membrane</location>
        <topology evidence="3 21">Single-pass type I membrane protein</topology>
    </subcellularLocation>
    <subcellularLocation>
        <location evidence="2">Cell surface</location>
    </subcellularLocation>
    <subcellularLocation>
        <location evidence="4">Cytoplasm</location>
    </subcellularLocation>
</comment>
<keyword evidence="7" id="KW-1003">Cell membrane</keyword>
<name>A0AAJ7X3M8_PETMA</name>
<dbReference type="GO" id="GO:0030027">
    <property type="term" value="C:lamellipodium"/>
    <property type="evidence" value="ECO:0007669"/>
    <property type="project" value="TreeGrafter"/>
</dbReference>
<evidence type="ECO:0000259" key="26">
    <source>
        <dbReference type="PROSITE" id="PS50268"/>
    </source>
</evidence>
<feature type="signal peptide" evidence="25">
    <location>
        <begin position="1"/>
        <end position="19"/>
    </location>
</feature>
<dbReference type="PROSITE" id="PS50268">
    <property type="entry name" value="CADHERIN_2"/>
    <property type="match status" value="4"/>
</dbReference>
<dbReference type="GO" id="GO:0007416">
    <property type="term" value="P:synapse assembly"/>
    <property type="evidence" value="ECO:0007669"/>
    <property type="project" value="TreeGrafter"/>
</dbReference>
<dbReference type="GeneID" id="116948089"/>
<dbReference type="GO" id="GO:0099634">
    <property type="term" value="C:postsynaptic specialization membrane"/>
    <property type="evidence" value="ECO:0007669"/>
    <property type="project" value="TreeGrafter"/>
</dbReference>
<dbReference type="GO" id="GO:0043005">
    <property type="term" value="C:neuron projection"/>
    <property type="evidence" value="ECO:0007669"/>
    <property type="project" value="TreeGrafter"/>
</dbReference>
<evidence type="ECO:0000256" key="23">
    <source>
        <dbReference type="SAM" id="MobiDB-lite"/>
    </source>
</evidence>
<sequence>MRRCFLQRVVLLHLQLVLATTWTTDRVQQDDARYAPVKGGHAFQEWSSYGDIQRRNDNFQAYFTKIIRREKRQFVIPSIKIPENDAGPFPKHFTTLRATGKSKPVRFNVTGPGMEQTPDGFFSYNPNTGYLYTTRPIDREKTPRVQLEYFIYNDQGTLLEGPKRLTIDILDMNDNVPEFASHIFNATIPENAAYGVSVLQVSAVDRDDPSTPNGRLVHSIVSQSPGVPFAKLFTINGTTGVISTAFGLFDRELVDSYTLTVQATDLGGRAGALSASATVSVTISDVNDNPPVFHHLQVYGEVKENTTDLNVTTLSVTDRDEKFTPNWRAVYKIQNGKTQALVAIKTDPQTNQGIVSIIKPVHYRDTKAIVLNVSVENEVAVLGGDTGSLAGPTDLWGAQDPFWAVPGRRPCQLVIRVLEEELAPVFVPPHVEVTVEDGARPGARVTILTATDPNSSASRIEYSILDDEANWLHVDRSSGEVTTRATLDRNSTFVQNSTYTVLVTAIKHGAATKTATCSLAVRLDSPAARPLLTLPPKPAKRRGLNVGAMAAVIFSIVALVLAALLLLLCRRSRKSQPSEYLISKMEAEGSLIKYNEDGGEEKPYSLRLVDMTKIKGDEGSRENTSRDQEDPPRDPTESSLFLQNISPRTDGETENDCSIKTNSAAQSFGTLSEEGSIFQTADLDVDLESVGLESLPRSCQELETLPGVPAAMPSLLPGGMLLRSKNFQNIHVASDVTTSGDGGLASQRFSKSMHSFSDARASEFASSELLLDQDMFAQEHSDLERYQSDDHGMSESTDVSLDCDWPEDNGSESVTLDTPQPAANPMLRAFEQLNSGQLQECFSILLGTEKELADMDPSAQANDMLLSYRYEGDGSRADNLSCCSSSRGDRGCRSAQPPASTARR</sequence>
<evidence type="ECO:0000256" key="14">
    <source>
        <dbReference type="ARBA" id="ARBA00022837"/>
    </source>
</evidence>
<protein>
    <submittedName>
        <fullName evidence="28">Cadherin-2-like</fullName>
    </submittedName>
</protein>
<dbReference type="GO" id="GO:0005737">
    <property type="term" value="C:cytoplasm"/>
    <property type="evidence" value="ECO:0007669"/>
    <property type="project" value="UniProtKB-SubCell"/>
</dbReference>
<evidence type="ECO:0000313" key="27">
    <source>
        <dbReference type="Proteomes" id="UP001318040"/>
    </source>
</evidence>
<keyword evidence="14 20" id="KW-0106">Calcium</keyword>
<feature type="region of interest" description="Disordered" evidence="23">
    <location>
        <begin position="883"/>
        <end position="904"/>
    </location>
</feature>
<dbReference type="GO" id="GO:0008013">
    <property type="term" value="F:beta-catenin binding"/>
    <property type="evidence" value="ECO:0007669"/>
    <property type="project" value="TreeGrafter"/>
</dbReference>
<dbReference type="GO" id="GO:0009986">
    <property type="term" value="C:cell surface"/>
    <property type="evidence" value="ECO:0007669"/>
    <property type="project" value="UniProtKB-SubCell"/>
</dbReference>
<feature type="region of interest" description="Disordered" evidence="23">
    <location>
        <begin position="612"/>
        <end position="641"/>
    </location>
</feature>
<dbReference type="FunFam" id="2.60.40.60:FF:000022">
    <property type="entry name" value="Cadherin 2"/>
    <property type="match status" value="1"/>
</dbReference>
<evidence type="ECO:0000256" key="12">
    <source>
        <dbReference type="ARBA" id="ARBA00022729"/>
    </source>
</evidence>
<evidence type="ECO:0000256" key="10">
    <source>
        <dbReference type="ARBA" id="ARBA00022692"/>
    </source>
</evidence>
<keyword evidence="19" id="KW-0325">Glycoprotein</keyword>
<accession>A0AAJ7X3M8</accession>
<evidence type="ECO:0000256" key="18">
    <source>
        <dbReference type="ARBA" id="ARBA00023136"/>
    </source>
</evidence>
<feature type="transmembrane region" description="Helical" evidence="24">
    <location>
        <begin position="546"/>
        <end position="568"/>
    </location>
</feature>
<dbReference type="CDD" id="cd11304">
    <property type="entry name" value="Cadherin_repeat"/>
    <property type="match status" value="3"/>
</dbReference>
<dbReference type="PRINTS" id="PR00205">
    <property type="entry name" value="CADHERIN"/>
</dbReference>
<keyword evidence="15 21" id="KW-0130">Cell adhesion</keyword>
<evidence type="ECO:0000256" key="3">
    <source>
        <dbReference type="ARBA" id="ARBA00004251"/>
    </source>
</evidence>
<dbReference type="GO" id="GO:0042383">
    <property type="term" value="C:sarcolemma"/>
    <property type="evidence" value="ECO:0007669"/>
    <property type="project" value="UniProtKB-SubCell"/>
</dbReference>
<dbReference type="FunFam" id="2.60.40.60:FF:000011">
    <property type="entry name" value="Cadherin 1"/>
    <property type="match status" value="1"/>
</dbReference>
<evidence type="ECO:0000256" key="16">
    <source>
        <dbReference type="ARBA" id="ARBA00022949"/>
    </source>
</evidence>
<dbReference type="GO" id="GO:0044331">
    <property type="term" value="P:cell-cell adhesion mediated by cadherin"/>
    <property type="evidence" value="ECO:0007669"/>
    <property type="project" value="TreeGrafter"/>
</dbReference>
<feature type="domain" description="Cadherin" evidence="26">
    <location>
        <begin position="73"/>
        <end position="179"/>
    </location>
</feature>
<dbReference type="InterPro" id="IPR002126">
    <property type="entry name" value="Cadherin-like_dom"/>
</dbReference>
<dbReference type="Gene3D" id="2.60.40.60">
    <property type="entry name" value="Cadherins"/>
    <property type="match status" value="4"/>
</dbReference>
<keyword evidence="12 25" id="KW-0732">Signal</keyword>
<dbReference type="GO" id="GO:0016339">
    <property type="term" value="P:calcium-dependent cell-cell adhesion via plasma membrane cell adhesion molecules"/>
    <property type="evidence" value="ECO:0007669"/>
    <property type="project" value="TreeGrafter"/>
</dbReference>
<dbReference type="GO" id="GO:0005509">
    <property type="term" value="F:calcium ion binding"/>
    <property type="evidence" value="ECO:0007669"/>
    <property type="project" value="UniProtKB-UniRule"/>
</dbReference>
<dbReference type="GO" id="GO:0048787">
    <property type="term" value="C:presynaptic active zone membrane"/>
    <property type="evidence" value="ECO:0007669"/>
    <property type="project" value="TreeGrafter"/>
</dbReference>
<keyword evidence="18 24" id="KW-0472">Membrane</keyword>
<dbReference type="InterPro" id="IPR015919">
    <property type="entry name" value="Cadherin-like_sf"/>
</dbReference>
<dbReference type="InterPro" id="IPR000233">
    <property type="entry name" value="Cadherin_Y-type_LIR"/>
</dbReference>
<evidence type="ECO:0000256" key="5">
    <source>
        <dbReference type="ARBA" id="ARBA00004536"/>
    </source>
</evidence>
<dbReference type="InterPro" id="IPR027397">
    <property type="entry name" value="Catenin-bd_sf"/>
</dbReference>
<keyword evidence="16" id="KW-0965">Cell junction</keyword>
<keyword evidence="27" id="KW-1185">Reference proteome</keyword>
<evidence type="ECO:0000256" key="11">
    <source>
        <dbReference type="ARBA" id="ARBA00022723"/>
    </source>
</evidence>
<dbReference type="FunFam" id="2.60.40.60:FF:000095">
    <property type="entry name" value="Cadherin 13"/>
    <property type="match status" value="1"/>
</dbReference>
<comment type="function">
    <text evidence="22">Cadherins are calcium-dependent cell adhesion proteins.</text>
</comment>
<evidence type="ECO:0000256" key="19">
    <source>
        <dbReference type="ARBA" id="ARBA00023180"/>
    </source>
</evidence>
<evidence type="ECO:0000256" key="8">
    <source>
        <dbReference type="ARBA" id="ARBA00022490"/>
    </source>
</evidence>
<evidence type="ECO:0000256" key="15">
    <source>
        <dbReference type="ARBA" id="ARBA00022889"/>
    </source>
</evidence>
<dbReference type="GO" id="GO:0016342">
    <property type="term" value="C:catenin complex"/>
    <property type="evidence" value="ECO:0007669"/>
    <property type="project" value="TreeGrafter"/>
</dbReference>
<dbReference type="SUPFAM" id="SSF49313">
    <property type="entry name" value="Cadherin-like"/>
    <property type="match status" value="4"/>
</dbReference>
<dbReference type="Proteomes" id="UP001318040">
    <property type="component" value="Chromosome 32"/>
</dbReference>
<keyword evidence="13" id="KW-0677">Repeat</keyword>
<gene>
    <name evidence="28" type="primary">LOC116948089</name>
</gene>
<dbReference type="PANTHER" id="PTHR24027:SF79">
    <property type="entry name" value="CADHERIN-2"/>
    <property type="match status" value="1"/>
</dbReference>
<keyword evidence="9" id="KW-0165">Cleavage on pair of basic residues</keyword>
<reference evidence="28" key="1">
    <citation type="submission" date="2025-08" db="UniProtKB">
        <authorList>
            <consortium name="RefSeq"/>
        </authorList>
    </citation>
    <scope>IDENTIFICATION</scope>
    <source>
        <tissue evidence="28">Sperm</tissue>
    </source>
</reference>
<keyword evidence="17 24" id="KW-1133">Transmembrane helix</keyword>
<dbReference type="GO" id="GO:0016477">
    <property type="term" value="P:cell migration"/>
    <property type="evidence" value="ECO:0007669"/>
    <property type="project" value="TreeGrafter"/>
</dbReference>
<dbReference type="Pfam" id="PF00028">
    <property type="entry name" value="Cadherin"/>
    <property type="match status" value="3"/>
</dbReference>
<dbReference type="PANTHER" id="PTHR24027">
    <property type="entry name" value="CADHERIN-23"/>
    <property type="match status" value="1"/>
</dbReference>
<dbReference type="GO" id="GO:0034332">
    <property type="term" value="P:adherens junction organization"/>
    <property type="evidence" value="ECO:0007669"/>
    <property type="project" value="TreeGrafter"/>
</dbReference>
<keyword evidence="8" id="KW-0963">Cytoplasm</keyword>
<evidence type="ECO:0000256" key="24">
    <source>
        <dbReference type="SAM" id="Phobius"/>
    </source>
</evidence>
<dbReference type="InterPro" id="IPR020894">
    <property type="entry name" value="Cadherin_CS"/>
</dbReference>
<feature type="domain" description="Cadherin" evidence="26">
    <location>
        <begin position="180"/>
        <end position="293"/>
    </location>
</feature>
<dbReference type="GO" id="GO:0007156">
    <property type="term" value="P:homophilic cell adhesion via plasma membrane adhesion molecules"/>
    <property type="evidence" value="ECO:0007669"/>
    <property type="project" value="InterPro"/>
</dbReference>